<dbReference type="PROSITE" id="PS50110">
    <property type="entry name" value="RESPONSE_REGULATORY"/>
    <property type="match status" value="1"/>
</dbReference>
<keyword evidence="3" id="KW-0597">Phosphoprotein</keyword>
<feature type="modified residue" description="4-aspartylphosphate" evidence="3">
    <location>
        <position position="57"/>
    </location>
</feature>
<keyword evidence="6" id="KW-0238">DNA-binding</keyword>
<dbReference type="InterPro" id="IPR001789">
    <property type="entry name" value="Sig_transdc_resp-reg_receiver"/>
</dbReference>
<feature type="domain" description="HTH LytTR-type" evidence="5">
    <location>
        <begin position="131"/>
        <end position="229"/>
    </location>
</feature>
<organism evidence="6 7">
    <name type="scientific">Faecalicatena contorta</name>
    <dbReference type="NCBI Taxonomy" id="39482"/>
    <lineage>
        <taxon>Bacteria</taxon>
        <taxon>Bacillati</taxon>
        <taxon>Bacillota</taxon>
        <taxon>Clostridia</taxon>
        <taxon>Lachnospirales</taxon>
        <taxon>Lachnospiraceae</taxon>
        <taxon>Faecalicatena</taxon>
    </lineage>
</organism>
<sequence length="235" mass="27359">MVRVAVVEDEEIYAHQIVEYLKRYEAEKKEELQITVYRDGDGITAEYRAQFDIIFMDIQMKFVDGMTAAEEIRKKDSEVIIIFITNMTQYAIRGYEVDALDYVLKPVHYFAFAQKLGRAIERMKKRHARHIIVPVKGGIRRLESSDIYYIESQGHNLIFHMKDEEVVSSGTMKSIEEELKKLNFSRGNKCYLINLEHVEGIKDKCAIVKGEALLLSRSGLKSFMQDLTKYWGEVK</sequence>
<dbReference type="PANTHER" id="PTHR37299">
    <property type="entry name" value="TRANSCRIPTIONAL REGULATOR-RELATED"/>
    <property type="match status" value="1"/>
</dbReference>
<evidence type="ECO:0000313" key="7">
    <source>
        <dbReference type="Proteomes" id="UP000254051"/>
    </source>
</evidence>
<keyword evidence="7" id="KW-1185">Reference proteome</keyword>
<dbReference type="Proteomes" id="UP000254051">
    <property type="component" value="Unassembled WGS sequence"/>
</dbReference>
<gene>
    <name evidence="6" type="ORF">SAMN05216529_104242</name>
</gene>
<proteinExistence type="predicted"/>
<dbReference type="InterPro" id="IPR046947">
    <property type="entry name" value="LytR-like"/>
</dbReference>
<dbReference type="GO" id="GO:0000156">
    <property type="term" value="F:phosphorelay response regulator activity"/>
    <property type="evidence" value="ECO:0007669"/>
    <property type="project" value="InterPro"/>
</dbReference>
<dbReference type="Pfam" id="PF00072">
    <property type="entry name" value="Response_reg"/>
    <property type="match status" value="1"/>
</dbReference>
<dbReference type="GO" id="GO:0003677">
    <property type="term" value="F:DNA binding"/>
    <property type="evidence" value="ECO:0007669"/>
    <property type="project" value="UniProtKB-KW"/>
</dbReference>
<protein>
    <recommendedName>
        <fullName evidence="1">Stage 0 sporulation protein A homolog</fullName>
    </recommendedName>
</protein>
<dbReference type="Gene3D" id="2.40.50.1020">
    <property type="entry name" value="LytTr DNA-binding domain"/>
    <property type="match status" value="1"/>
</dbReference>
<comment type="function">
    <text evidence="2">May play the central regulatory role in sporulation. It may be an element of the effector pathway responsible for the activation of sporulation genes in response to nutritional stress. Spo0A may act in concert with spo0H (a sigma factor) to control the expression of some genes that are critical to the sporulation process.</text>
</comment>
<dbReference type="PROSITE" id="PS50930">
    <property type="entry name" value="HTH_LYTTR"/>
    <property type="match status" value="1"/>
</dbReference>
<dbReference type="Gene3D" id="3.40.50.2300">
    <property type="match status" value="1"/>
</dbReference>
<evidence type="ECO:0000259" key="5">
    <source>
        <dbReference type="PROSITE" id="PS50930"/>
    </source>
</evidence>
<feature type="domain" description="Response regulatory" evidence="4">
    <location>
        <begin position="3"/>
        <end position="120"/>
    </location>
</feature>
<dbReference type="SMART" id="SM00448">
    <property type="entry name" value="REC"/>
    <property type="match status" value="1"/>
</dbReference>
<dbReference type="OrthoDB" id="9802383at2"/>
<accession>A0A315ZZ41</accession>
<name>A0A315ZZ41_9FIRM</name>
<dbReference type="InterPro" id="IPR007492">
    <property type="entry name" value="LytTR_DNA-bd_dom"/>
</dbReference>
<evidence type="ECO:0000256" key="3">
    <source>
        <dbReference type="PROSITE-ProRule" id="PRU00169"/>
    </source>
</evidence>
<evidence type="ECO:0000313" key="6">
    <source>
        <dbReference type="EMBL" id="SUQ13930.1"/>
    </source>
</evidence>
<dbReference type="InterPro" id="IPR011006">
    <property type="entry name" value="CheY-like_superfamily"/>
</dbReference>
<evidence type="ECO:0000259" key="4">
    <source>
        <dbReference type="PROSITE" id="PS50110"/>
    </source>
</evidence>
<evidence type="ECO:0000256" key="2">
    <source>
        <dbReference type="ARBA" id="ARBA00024867"/>
    </source>
</evidence>
<dbReference type="Pfam" id="PF04397">
    <property type="entry name" value="LytTR"/>
    <property type="match status" value="1"/>
</dbReference>
<dbReference type="PANTHER" id="PTHR37299:SF1">
    <property type="entry name" value="STAGE 0 SPORULATION PROTEIN A HOMOLOG"/>
    <property type="match status" value="1"/>
</dbReference>
<dbReference type="RefSeq" id="WP_109710314.1">
    <property type="nucleotide sequence ID" value="NZ_QGDS01000004.1"/>
</dbReference>
<reference evidence="7" key="1">
    <citation type="submission" date="2017-07" db="EMBL/GenBank/DDBJ databases">
        <authorList>
            <person name="Varghese N."/>
            <person name="Submissions S."/>
        </authorList>
    </citation>
    <scope>NUCLEOTIDE SEQUENCE [LARGE SCALE GENOMIC DNA]</scope>
    <source>
        <strain evidence="7">NLAE-zl-C134</strain>
    </source>
</reference>
<dbReference type="SUPFAM" id="SSF52172">
    <property type="entry name" value="CheY-like"/>
    <property type="match status" value="1"/>
</dbReference>
<dbReference type="SMART" id="SM00850">
    <property type="entry name" value="LytTR"/>
    <property type="match status" value="1"/>
</dbReference>
<evidence type="ECO:0000256" key="1">
    <source>
        <dbReference type="ARBA" id="ARBA00018672"/>
    </source>
</evidence>
<dbReference type="AlphaFoldDB" id="A0A315ZZ41"/>
<dbReference type="EMBL" id="UHJJ01000004">
    <property type="protein sequence ID" value="SUQ13930.1"/>
    <property type="molecule type" value="Genomic_DNA"/>
</dbReference>